<dbReference type="GO" id="GO:0043709">
    <property type="term" value="P:cell adhesion involved in single-species biofilm formation"/>
    <property type="evidence" value="ECO:0007669"/>
    <property type="project" value="TreeGrafter"/>
</dbReference>
<dbReference type="CDD" id="cd01949">
    <property type="entry name" value="GGDEF"/>
    <property type="match status" value="1"/>
</dbReference>
<dbReference type="InterPro" id="IPR000160">
    <property type="entry name" value="GGDEF_dom"/>
</dbReference>
<name>A0A6L6PQX9_9BURK</name>
<dbReference type="GO" id="GO:0000160">
    <property type="term" value="P:phosphorelay signal transduction system"/>
    <property type="evidence" value="ECO:0007669"/>
    <property type="project" value="InterPro"/>
</dbReference>
<dbReference type="EMBL" id="WNKY01000047">
    <property type="protein sequence ID" value="MTV41071.1"/>
    <property type="molecule type" value="Genomic_DNA"/>
</dbReference>
<evidence type="ECO:0000313" key="6">
    <source>
        <dbReference type="EMBL" id="MTV41071.1"/>
    </source>
</evidence>
<dbReference type="Gene3D" id="3.30.70.270">
    <property type="match status" value="1"/>
</dbReference>
<dbReference type="PROSITE" id="PS50110">
    <property type="entry name" value="RESPONSE_REGULATORY"/>
    <property type="match status" value="2"/>
</dbReference>
<dbReference type="PANTHER" id="PTHR45138">
    <property type="entry name" value="REGULATORY COMPONENTS OF SENSORY TRANSDUCTION SYSTEM"/>
    <property type="match status" value="1"/>
</dbReference>
<keyword evidence="3" id="KW-0597">Phosphoprotein</keyword>
<dbReference type="EC" id="2.7.7.65" evidence="1"/>
<comment type="caution">
    <text evidence="6">The sequence shown here is derived from an EMBL/GenBank/DDBJ whole genome shotgun (WGS) entry which is preliminary data.</text>
</comment>
<evidence type="ECO:0000259" key="5">
    <source>
        <dbReference type="PROSITE" id="PS50887"/>
    </source>
</evidence>
<dbReference type="PANTHER" id="PTHR45138:SF9">
    <property type="entry name" value="DIGUANYLATE CYCLASE DGCM-RELATED"/>
    <property type="match status" value="1"/>
</dbReference>
<dbReference type="FunFam" id="3.30.70.270:FF:000001">
    <property type="entry name" value="Diguanylate cyclase domain protein"/>
    <property type="match status" value="1"/>
</dbReference>
<dbReference type="Gene3D" id="3.40.50.2300">
    <property type="match status" value="2"/>
</dbReference>
<dbReference type="InterPro" id="IPR029787">
    <property type="entry name" value="Nucleotide_cyclase"/>
</dbReference>
<dbReference type="GO" id="GO:1902201">
    <property type="term" value="P:negative regulation of bacterial-type flagellum-dependent cell motility"/>
    <property type="evidence" value="ECO:0007669"/>
    <property type="project" value="TreeGrafter"/>
</dbReference>
<feature type="modified residue" description="4-aspartylphosphate" evidence="3">
    <location>
        <position position="196"/>
    </location>
</feature>
<dbReference type="Proteomes" id="UP000475582">
    <property type="component" value="Unassembled WGS sequence"/>
</dbReference>
<dbReference type="InterPro" id="IPR001789">
    <property type="entry name" value="Sig_transdc_resp-reg_receiver"/>
</dbReference>
<keyword evidence="7" id="KW-1185">Reference proteome</keyword>
<dbReference type="PROSITE" id="PS50887">
    <property type="entry name" value="GGDEF"/>
    <property type="match status" value="1"/>
</dbReference>
<dbReference type="OrthoDB" id="9813903at2"/>
<evidence type="ECO:0000256" key="1">
    <source>
        <dbReference type="ARBA" id="ARBA00012528"/>
    </source>
</evidence>
<dbReference type="AlphaFoldDB" id="A0A6L6PQX9"/>
<dbReference type="SUPFAM" id="SSF55073">
    <property type="entry name" value="Nucleotide cyclase"/>
    <property type="match status" value="1"/>
</dbReference>
<dbReference type="GO" id="GO:0052621">
    <property type="term" value="F:diguanylate cyclase activity"/>
    <property type="evidence" value="ECO:0007669"/>
    <property type="project" value="UniProtKB-EC"/>
</dbReference>
<dbReference type="Pfam" id="PF00072">
    <property type="entry name" value="Response_reg"/>
    <property type="match status" value="1"/>
</dbReference>
<dbReference type="InterPro" id="IPR050469">
    <property type="entry name" value="Diguanylate_Cyclase"/>
</dbReference>
<evidence type="ECO:0000256" key="3">
    <source>
        <dbReference type="PROSITE-ProRule" id="PRU00169"/>
    </source>
</evidence>
<proteinExistence type="predicted"/>
<comment type="catalytic activity">
    <reaction evidence="2">
        <text>2 GTP = 3',3'-c-di-GMP + 2 diphosphate</text>
        <dbReference type="Rhea" id="RHEA:24898"/>
        <dbReference type="ChEBI" id="CHEBI:33019"/>
        <dbReference type="ChEBI" id="CHEBI:37565"/>
        <dbReference type="ChEBI" id="CHEBI:58805"/>
        <dbReference type="EC" id="2.7.7.65"/>
    </reaction>
</comment>
<accession>A0A6L6PQX9</accession>
<organism evidence="6 7">
    <name type="scientific">Duganella radicis</name>
    <dbReference type="NCBI Taxonomy" id="551988"/>
    <lineage>
        <taxon>Bacteria</taxon>
        <taxon>Pseudomonadati</taxon>
        <taxon>Pseudomonadota</taxon>
        <taxon>Betaproteobacteria</taxon>
        <taxon>Burkholderiales</taxon>
        <taxon>Oxalobacteraceae</taxon>
        <taxon>Telluria group</taxon>
        <taxon>Duganella</taxon>
    </lineage>
</organism>
<dbReference type="CDD" id="cd00156">
    <property type="entry name" value="REC"/>
    <property type="match status" value="1"/>
</dbReference>
<evidence type="ECO:0000313" key="7">
    <source>
        <dbReference type="Proteomes" id="UP000475582"/>
    </source>
</evidence>
<feature type="modified residue" description="4-aspartylphosphate" evidence="3">
    <location>
        <position position="70"/>
    </location>
</feature>
<dbReference type="Pfam" id="PF00990">
    <property type="entry name" value="GGDEF"/>
    <property type="match status" value="1"/>
</dbReference>
<dbReference type="NCBIfam" id="TIGR00254">
    <property type="entry name" value="GGDEF"/>
    <property type="match status" value="1"/>
</dbReference>
<evidence type="ECO:0000259" key="4">
    <source>
        <dbReference type="PROSITE" id="PS50110"/>
    </source>
</evidence>
<dbReference type="SMART" id="SM00448">
    <property type="entry name" value="REC"/>
    <property type="match status" value="2"/>
</dbReference>
<feature type="domain" description="Response regulatory" evidence="4">
    <location>
        <begin position="21"/>
        <end position="138"/>
    </location>
</feature>
<sequence length="440" mass="46947">MVQSTSKARPMSAAVPATSRLICLLGDNGLLTRDTAMRLRDAGYTVSVASELAQLAPLLVHQAPHCVVVDPSGRDSPFADPACVTQIRALGAAATPIVWLAPLDKLEARLAAVRAGVDAYLAKPVATDAFKACIETLLRRRDRQPYRVLVAASDPGRLARIEARLAAAGIEALRLPKPLDLLSTLSQLHPEAIVIDVHTSACDGLDLAALIRQDQAFLDLPVLVLSDRRDPAQRRRAIAAGVDDYLPADGEELAWVVASRVERARALRSLIMHDGLTGLYNHVAIKEQLAREIARSQRDGGALALAMLDIDFFKKINDRHGHPVGDQVIRAMAQLLLQRLRHGDLVGRYGGEEFAVVLPATSAAAAAAALDDVRAAFGRLRHRADQGEFAATFSAGVVGLDEAAGLASVDALFRAADLALYRAKHGGRDRVELAAAAGHA</sequence>
<dbReference type="SUPFAM" id="SSF52172">
    <property type="entry name" value="CheY-like"/>
    <property type="match status" value="2"/>
</dbReference>
<feature type="domain" description="GGDEF" evidence="5">
    <location>
        <begin position="301"/>
        <end position="436"/>
    </location>
</feature>
<dbReference type="GO" id="GO:0005886">
    <property type="term" value="C:plasma membrane"/>
    <property type="evidence" value="ECO:0007669"/>
    <property type="project" value="TreeGrafter"/>
</dbReference>
<dbReference type="RefSeq" id="WP_155467161.1">
    <property type="nucleotide sequence ID" value="NZ_WNKY01000047.1"/>
</dbReference>
<dbReference type="InterPro" id="IPR043128">
    <property type="entry name" value="Rev_trsase/Diguanyl_cyclase"/>
</dbReference>
<dbReference type="InterPro" id="IPR011006">
    <property type="entry name" value="CheY-like_superfamily"/>
</dbReference>
<dbReference type="SMART" id="SM00267">
    <property type="entry name" value="GGDEF"/>
    <property type="match status" value="1"/>
</dbReference>
<protein>
    <recommendedName>
        <fullName evidence="1">diguanylate cyclase</fullName>
        <ecNumber evidence="1">2.7.7.65</ecNumber>
    </recommendedName>
</protein>
<feature type="domain" description="Response regulatory" evidence="4">
    <location>
        <begin position="147"/>
        <end position="263"/>
    </location>
</feature>
<gene>
    <name evidence="6" type="ORF">GM676_26270</name>
</gene>
<evidence type="ECO:0000256" key="2">
    <source>
        <dbReference type="ARBA" id="ARBA00034247"/>
    </source>
</evidence>
<reference evidence="6 7" key="1">
    <citation type="submission" date="2019-11" db="EMBL/GenBank/DDBJ databases">
        <title>Type strains purchased from KCTC, JCM and DSMZ.</title>
        <authorList>
            <person name="Lu H."/>
        </authorList>
    </citation>
    <scope>NUCLEOTIDE SEQUENCE [LARGE SCALE GENOMIC DNA]</scope>
    <source>
        <strain evidence="6 7">KCTC 22382</strain>
    </source>
</reference>